<sequence length="454" mass="50064">MIYKRTYFIAIVLLMSGLCCALAQKNNTVRKKVSVQEVDIRKFGAVGDSVTINTKAVQKAIDYCAQKGGGAVLIAGGVYSSGAIFLKSNVELKITKGAKLRGVAGLEHYPVLKNTRVAGIEMDWPSAFINAINADNVHISGEGTIDGSGYYWWQDYWIKRDSLKRTVLPDLIDWYVPRPRLILFDKVSNAGISGLKLMNSGFWTVHICYSKSIELLDLNIYNPVLDEGKKAASTDGIDLDSSRDILVRNCTISVDDDCIAVKSGRGSDGLRINIPTENVVIEDCLFQKGHGGVSMGTETAGGVRNILIRNCRADGNNAAIKFKPRPGRGGVIENITHEGWDIRNGDVAIDYALRKVTGEDYIDEWQKIKVPFENATPKYRNITIRNVTAANMKKAITFLGWPLAHAENIVLQDVSIQAQEAGSFEYVDNLLLKNVNVESKGKALEFFNVVNLKR</sequence>
<dbReference type="GO" id="GO:0004650">
    <property type="term" value="F:polygalacturonase activity"/>
    <property type="evidence" value="ECO:0007669"/>
    <property type="project" value="InterPro"/>
</dbReference>
<evidence type="ECO:0000256" key="5">
    <source>
        <dbReference type="SAM" id="SignalP"/>
    </source>
</evidence>
<evidence type="ECO:0000256" key="1">
    <source>
        <dbReference type="ARBA" id="ARBA00008834"/>
    </source>
</evidence>
<keyword evidence="3 4" id="KW-0326">Glycosidase</keyword>
<dbReference type="RefSeq" id="WP_082214069.1">
    <property type="nucleotide sequence ID" value="NZ_FUZA01000002.1"/>
</dbReference>
<comment type="similarity">
    <text evidence="1 4">Belongs to the glycosyl hydrolase 28 family.</text>
</comment>
<dbReference type="Gene3D" id="2.160.20.10">
    <property type="entry name" value="Single-stranded right-handed beta-helix, Pectin lyase-like"/>
    <property type="match status" value="1"/>
</dbReference>
<gene>
    <name evidence="6" type="ORF">SAMN05660293_01477</name>
</gene>
<evidence type="ECO:0000256" key="3">
    <source>
        <dbReference type="ARBA" id="ARBA00023295"/>
    </source>
</evidence>
<dbReference type="SMART" id="SM00710">
    <property type="entry name" value="PbH1"/>
    <property type="match status" value="5"/>
</dbReference>
<feature type="chain" id="PRO_5013205148" evidence="5">
    <location>
        <begin position="24"/>
        <end position="454"/>
    </location>
</feature>
<dbReference type="InterPro" id="IPR000743">
    <property type="entry name" value="Glyco_hydro_28"/>
</dbReference>
<dbReference type="OrthoDB" id="9795222at2"/>
<name>A0A1T5DAN8_9BACT</name>
<dbReference type="InterPro" id="IPR012334">
    <property type="entry name" value="Pectin_lyas_fold"/>
</dbReference>
<keyword evidence="5" id="KW-0732">Signal</keyword>
<keyword evidence="7" id="KW-1185">Reference proteome</keyword>
<dbReference type="InterPro" id="IPR051801">
    <property type="entry name" value="GH28_Enzymes"/>
</dbReference>
<protein>
    <submittedName>
        <fullName evidence="6">Glycosyl hydrolases family 28</fullName>
    </submittedName>
</protein>
<dbReference type="EMBL" id="FUZA01000002">
    <property type="protein sequence ID" value="SKB68735.1"/>
    <property type="molecule type" value="Genomic_DNA"/>
</dbReference>
<dbReference type="STRING" id="651661.SAMN05660293_01477"/>
<dbReference type="Proteomes" id="UP000190897">
    <property type="component" value="Unassembled WGS sequence"/>
</dbReference>
<evidence type="ECO:0000313" key="6">
    <source>
        <dbReference type="EMBL" id="SKB68735.1"/>
    </source>
</evidence>
<dbReference type="SUPFAM" id="SSF51126">
    <property type="entry name" value="Pectin lyase-like"/>
    <property type="match status" value="1"/>
</dbReference>
<dbReference type="AlphaFoldDB" id="A0A1T5DAN8"/>
<organism evidence="6 7">
    <name type="scientific">Dyadobacter psychrophilus</name>
    <dbReference type="NCBI Taxonomy" id="651661"/>
    <lineage>
        <taxon>Bacteria</taxon>
        <taxon>Pseudomonadati</taxon>
        <taxon>Bacteroidota</taxon>
        <taxon>Cytophagia</taxon>
        <taxon>Cytophagales</taxon>
        <taxon>Spirosomataceae</taxon>
        <taxon>Dyadobacter</taxon>
    </lineage>
</organism>
<evidence type="ECO:0000256" key="4">
    <source>
        <dbReference type="RuleBase" id="RU361169"/>
    </source>
</evidence>
<reference evidence="7" key="1">
    <citation type="submission" date="2017-02" db="EMBL/GenBank/DDBJ databases">
        <authorList>
            <person name="Varghese N."/>
            <person name="Submissions S."/>
        </authorList>
    </citation>
    <scope>NUCLEOTIDE SEQUENCE [LARGE SCALE GENOMIC DNA]</scope>
    <source>
        <strain evidence="7">DSM 22270</strain>
    </source>
</reference>
<dbReference type="Pfam" id="PF00295">
    <property type="entry name" value="Glyco_hydro_28"/>
    <property type="match status" value="1"/>
</dbReference>
<keyword evidence="2 4" id="KW-0378">Hydrolase</keyword>
<dbReference type="GO" id="GO:0005975">
    <property type="term" value="P:carbohydrate metabolic process"/>
    <property type="evidence" value="ECO:0007669"/>
    <property type="project" value="InterPro"/>
</dbReference>
<dbReference type="InterPro" id="IPR011050">
    <property type="entry name" value="Pectin_lyase_fold/virulence"/>
</dbReference>
<evidence type="ECO:0000313" key="7">
    <source>
        <dbReference type="Proteomes" id="UP000190897"/>
    </source>
</evidence>
<dbReference type="InterPro" id="IPR006626">
    <property type="entry name" value="PbH1"/>
</dbReference>
<accession>A0A1T5DAN8</accession>
<proteinExistence type="inferred from homology"/>
<evidence type="ECO:0000256" key="2">
    <source>
        <dbReference type="ARBA" id="ARBA00022801"/>
    </source>
</evidence>
<dbReference type="PANTHER" id="PTHR31339:SF9">
    <property type="entry name" value="PLASMIN AND FIBRONECTIN-BINDING PROTEIN A"/>
    <property type="match status" value="1"/>
</dbReference>
<feature type="signal peptide" evidence="5">
    <location>
        <begin position="1"/>
        <end position="23"/>
    </location>
</feature>
<dbReference type="PANTHER" id="PTHR31339">
    <property type="entry name" value="PECTIN LYASE-RELATED"/>
    <property type="match status" value="1"/>
</dbReference>